<evidence type="ECO:0000313" key="2">
    <source>
        <dbReference type="EMBL" id="MDT9000951.1"/>
    </source>
</evidence>
<comment type="caution">
    <text evidence="2">The sequence shown here is derived from an EMBL/GenBank/DDBJ whole genome shotgun (WGS) entry which is preliminary data.</text>
</comment>
<proteinExistence type="predicted"/>
<reference evidence="2" key="1">
    <citation type="submission" date="2023-09" db="EMBL/GenBank/DDBJ databases">
        <title>Paucibacter sp. APW11 Genome sequencing and assembly.</title>
        <authorList>
            <person name="Kim I."/>
        </authorList>
    </citation>
    <scope>NUCLEOTIDE SEQUENCE</scope>
    <source>
        <strain evidence="2">APW11</strain>
    </source>
</reference>
<dbReference type="RefSeq" id="WP_315651837.1">
    <property type="nucleotide sequence ID" value="NZ_JAVXZY010000007.1"/>
</dbReference>
<protein>
    <recommendedName>
        <fullName evidence="4">GspL cytoplasmic actin-ATPase-like domain-containing protein</fullName>
    </recommendedName>
</protein>
<gene>
    <name evidence="2" type="ORF">RQP53_16865</name>
</gene>
<evidence type="ECO:0000313" key="3">
    <source>
        <dbReference type="Proteomes" id="UP001246372"/>
    </source>
</evidence>
<organism evidence="2 3">
    <name type="scientific">Roseateles aquae</name>
    <dbReference type="NCBI Taxonomy" id="3077235"/>
    <lineage>
        <taxon>Bacteria</taxon>
        <taxon>Pseudomonadati</taxon>
        <taxon>Pseudomonadota</taxon>
        <taxon>Betaproteobacteria</taxon>
        <taxon>Burkholderiales</taxon>
        <taxon>Sphaerotilaceae</taxon>
        <taxon>Roseateles</taxon>
    </lineage>
</organism>
<keyword evidence="3" id="KW-1185">Reference proteome</keyword>
<name>A0ABU3PEA7_9BURK</name>
<feature type="compositionally biased region" description="Low complexity" evidence="1">
    <location>
        <begin position="118"/>
        <end position="129"/>
    </location>
</feature>
<dbReference type="Proteomes" id="UP001246372">
    <property type="component" value="Unassembled WGS sequence"/>
</dbReference>
<dbReference type="EMBL" id="JAVXZY010000007">
    <property type="protein sequence ID" value="MDT9000951.1"/>
    <property type="molecule type" value="Genomic_DNA"/>
</dbReference>
<feature type="region of interest" description="Disordered" evidence="1">
    <location>
        <begin position="25"/>
        <end position="64"/>
    </location>
</feature>
<sequence>MNPIQAISLQDPWAAWAQALQQSEAALATASGATPEVQGSPAVPAMSASTEAATPAQEPLAAPTEGTATEARLALLPGLPVLLRPLHAPAESRVPAWPWPELERLLAQDDEAKDAADAADSAALSAQPDGATSPAFDEGGDGDPTEPLPAWLPALLQGLRRAAQAPQSAAALRALLRSWHAGRPALLACPSGLLALQPGKTWHWRRWSAQWHLSRPMPNEHWWALRLGLDPQGRPQPLRELAGAEAPLDPGRVSCELRLHGQAAQLARWRSVLVQAAAAPSLLALLRQGPLTWLLCTTRLWPGA</sequence>
<accession>A0ABU3PEA7</accession>
<evidence type="ECO:0008006" key="4">
    <source>
        <dbReference type="Google" id="ProtNLM"/>
    </source>
</evidence>
<feature type="region of interest" description="Disordered" evidence="1">
    <location>
        <begin position="111"/>
        <end position="148"/>
    </location>
</feature>
<evidence type="ECO:0000256" key="1">
    <source>
        <dbReference type="SAM" id="MobiDB-lite"/>
    </source>
</evidence>